<dbReference type="STRING" id="662755.CRES_0246"/>
<name>F8E2G3_CORRG</name>
<evidence type="ECO:0000313" key="4">
    <source>
        <dbReference type="Proteomes" id="UP000000492"/>
    </source>
</evidence>
<evidence type="ECO:0000313" key="3">
    <source>
        <dbReference type="EMBL" id="AEI08609.1"/>
    </source>
</evidence>
<evidence type="ECO:0000256" key="1">
    <source>
        <dbReference type="SAM" id="MobiDB-lite"/>
    </source>
</evidence>
<dbReference type="eggNOG" id="COG0456">
    <property type="taxonomic scope" value="Bacteria"/>
</dbReference>
<dbReference type="InterPro" id="IPR000182">
    <property type="entry name" value="GNAT_dom"/>
</dbReference>
<dbReference type="Proteomes" id="UP000000492">
    <property type="component" value="Chromosome"/>
</dbReference>
<gene>
    <name evidence="3" type="ordered locus">CRES_0246</name>
</gene>
<dbReference type="PANTHER" id="PTHR43072">
    <property type="entry name" value="N-ACETYLTRANSFERASE"/>
    <property type="match status" value="1"/>
</dbReference>
<dbReference type="KEGG" id="crd:CRES_0246"/>
<sequence length="182" mass="20161">MPDSPDLNDPFSPTTARDGSLITFRRPTETDRPFIEQMFREAETFGDADRELPEGFEDDNHRYVGLWTEDQGGIVIQKDGMDIGAAWFRIGTEDEHCSGFISEDVPEVALALAPGHPGAGLGSLLMERAMVLAKTSGAPGISLAVDFGNDRAEHVYERIGYQHRGLAESGDCKVMYYEFDRE</sequence>
<organism evidence="3 4">
    <name type="scientific">Corynebacterium resistens (strain DSM 45100 / JCM 12819 / GTC 2026 / SICGH 158)</name>
    <dbReference type="NCBI Taxonomy" id="662755"/>
    <lineage>
        <taxon>Bacteria</taxon>
        <taxon>Bacillati</taxon>
        <taxon>Actinomycetota</taxon>
        <taxon>Actinomycetes</taxon>
        <taxon>Mycobacteriales</taxon>
        <taxon>Corynebacteriaceae</taxon>
        <taxon>Corynebacterium</taxon>
    </lineage>
</organism>
<reference evidence="3 4" key="1">
    <citation type="journal article" date="2012" name="BMC Genomics">
        <title>Complete genome sequence, lifestyle, and multi-drug resistance of the human pathogen Corynebacterium resistens DSM 45100 isolated from blood samples of a leukemia patient.</title>
        <authorList>
            <person name="Schroder J."/>
            <person name="Maus I."/>
            <person name="Meyer K."/>
            <person name="Wordemann S."/>
            <person name="Blom J."/>
            <person name="Jaenicke S."/>
            <person name="Schneider J."/>
            <person name="Trost E."/>
            <person name="Tauch A."/>
        </authorList>
    </citation>
    <scope>NUCLEOTIDE SEQUENCE [LARGE SCALE GENOMIC DNA]</scope>
    <source>
        <strain evidence="4">DSM 45100 / JCM 12819 / CCUG 50093 / GTC 2026 / SICGH 158</strain>
    </source>
</reference>
<evidence type="ECO:0000259" key="2">
    <source>
        <dbReference type="PROSITE" id="PS51186"/>
    </source>
</evidence>
<dbReference type="RefSeq" id="WP_013887638.1">
    <property type="nucleotide sequence ID" value="NC_015673.1"/>
</dbReference>
<dbReference type="GO" id="GO:0016747">
    <property type="term" value="F:acyltransferase activity, transferring groups other than amino-acyl groups"/>
    <property type="evidence" value="ECO:0007669"/>
    <property type="project" value="InterPro"/>
</dbReference>
<dbReference type="PROSITE" id="PS51186">
    <property type="entry name" value="GNAT"/>
    <property type="match status" value="1"/>
</dbReference>
<feature type="domain" description="N-acetyltransferase" evidence="2">
    <location>
        <begin position="22"/>
        <end position="182"/>
    </location>
</feature>
<dbReference type="Gene3D" id="3.40.630.30">
    <property type="match status" value="1"/>
</dbReference>
<dbReference type="InterPro" id="IPR016181">
    <property type="entry name" value="Acyl_CoA_acyltransferase"/>
</dbReference>
<dbReference type="OrthoDB" id="4553064at2"/>
<dbReference type="Pfam" id="PF00583">
    <property type="entry name" value="Acetyltransf_1"/>
    <property type="match status" value="1"/>
</dbReference>
<dbReference type="SUPFAM" id="SSF55729">
    <property type="entry name" value="Acyl-CoA N-acyltransferases (Nat)"/>
    <property type="match status" value="1"/>
</dbReference>
<dbReference type="PANTHER" id="PTHR43072:SF60">
    <property type="entry name" value="L-2,4-DIAMINOBUTYRIC ACID ACETYLTRANSFERASE"/>
    <property type="match status" value="1"/>
</dbReference>
<dbReference type="EMBL" id="CP002857">
    <property type="protein sequence ID" value="AEI08609.1"/>
    <property type="molecule type" value="Genomic_DNA"/>
</dbReference>
<proteinExistence type="predicted"/>
<protein>
    <submittedName>
        <fullName evidence="3">Acetyltransferase</fullName>
    </submittedName>
</protein>
<dbReference type="AlphaFoldDB" id="F8E2G3"/>
<dbReference type="HOGENOM" id="CLU_107134_1_2_11"/>
<feature type="region of interest" description="Disordered" evidence="1">
    <location>
        <begin position="1"/>
        <end position="23"/>
    </location>
</feature>
<keyword evidence="4" id="KW-1185">Reference proteome</keyword>
<accession>F8E2G3</accession>
<dbReference type="CDD" id="cd04301">
    <property type="entry name" value="NAT_SF"/>
    <property type="match status" value="1"/>
</dbReference>